<accession>A0A9W6K5H3</accession>
<keyword evidence="1 3" id="KW-0808">Transferase</keyword>
<keyword evidence="3" id="KW-0067">ATP-binding</keyword>
<comment type="similarity">
    <text evidence="3 4">Belongs to the bacterial glucokinase family.</text>
</comment>
<sequence length="326" mass="34350">MKLALVGDIGGTNARFALWRDNQLESVQVLATADFPGVEQAIIAYLEGLGLAVGAVHAVCLACAGPVSGDLFVFTNNHWRLSRSAFCRDLQVDELLLINDFSAMALGMTRLQDHERVQVCPGTAEADRPAVVVGPGTGLGVGTLLGSAEAGWQALPGEGGHVDLPIGSPREAQLWQELYRLNGHIRAEDVLSGGGLLLLYRALCALDGHTQTLKSPAEITAAALAGDQVAGAVIDQFSCWLGRVAGNNVLSLGGRGGVYIVGGIVPRFAELFLRSGFAKSFAEKGPMSKYMVDVPVWLVTAEYPGLMGAGVALQQVLEHHDQEGNV</sequence>
<dbReference type="InterPro" id="IPR003836">
    <property type="entry name" value="Glucokinase"/>
</dbReference>
<keyword evidence="3" id="KW-0963">Cytoplasm</keyword>
<dbReference type="GO" id="GO:0005536">
    <property type="term" value="F:D-glucose binding"/>
    <property type="evidence" value="ECO:0007669"/>
    <property type="project" value="InterPro"/>
</dbReference>
<dbReference type="NCBIfam" id="TIGR00749">
    <property type="entry name" value="glk"/>
    <property type="match status" value="1"/>
</dbReference>
<comment type="caution">
    <text evidence="5">The sequence shown here is derived from an EMBL/GenBank/DDBJ whole genome shotgun (WGS) entry which is preliminary data.</text>
</comment>
<dbReference type="InterPro" id="IPR050201">
    <property type="entry name" value="Bacterial_glucokinase"/>
</dbReference>
<name>A0A9W6K5H3_9PSED</name>
<keyword evidence="3" id="KW-0547">Nucleotide-binding</keyword>
<evidence type="ECO:0000313" key="6">
    <source>
        <dbReference type="Proteomes" id="UP001143328"/>
    </source>
</evidence>
<feature type="binding site" evidence="3">
    <location>
        <begin position="7"/>
        <end position="12"/>
    </location>
    <ligand>
        <name>ATP</name>
        <dbReference type="ChEBI" id="CHEBI:30616"/>
    </ligand>
</feature>
<comment type="catalytic activity">
    <reaction evidence="3">
        <text>D-glucose + ATP = D-glucose 6-phosphate + ADP + H(+)</text>
        <dbReference type="Rhea" id="RHEA:17825"/>
        <dbReference type="ChEBI" id="CHEBI:4167"/>
        <dbReference type="ChEBI" id="CHEBI:15378"/>
        <dbReference type="ChEBI" id="CHEBI:30616"/>
        <dbReference type="ChEBI" id="CHEBI:61548"/>
        <dbReference type="ChEBI" id="CHEBI:456216"/>
        <dbReference type="EC" id="2.7.1.2"/>
    </reaction>
</comment>
<dbReference type="GO" id="GO:0005524">
    <property type="term" value="F:ATP binding"/>
    <property type="evidence" value="ECO:0007669"/>
    <property type="project" value="UniProtKB-UniRule"/>
</dbReference>
<keyword evidence="6" id="KW-1185">Reference proteome</keyword>
<dbReference type="Proteomes" id="UP001143328">
    <property type="component" value="Unassembled WGS sequence"/>
</dbReference>
<dbReference type="PANTHER" id="PTHR47690">
    <property type="entry name" value="GLUCOKINASE"/>
    <property type="match status" value="1"/>
</dbReference>
<evidence type="ECO:0000313" key="5">
    <source>
        <dbReference type="EMBL" id="GLK88626.1"/>
    </source>
</evidence>
<comment type="subcellular location">
    <subcellularLocation>
        <location evidence="3">Cytoplasm</location>
    </subcellularLocation>
</comment>
<dbReference type="PANTHER" id="PTHR47690:SF1">
    <property type="entry name" value="GLUCOKINASE"/>
    <property type="match status" value="1"/>
</dbReference>
<dbReference type="GO" id="GO:0005829">
    <property type="term" value="C:cytosol"/>
    <property type="evidence" value="ECO:0007669"/>
    <property type="project" value="TreeGrafter"/>
</dbReference>
<reference evidence="5" key="1">
    <citation type="journal article" date="2014" name="Int. J. Syst. Evol. Microbiol.">
        <title>Complete genome sequence of Corynebacterium casei LMG S-19264T (=DSM 44701T), isolated from a smear-ripened cheese.</title>
        <authorList>
            <consortium name="US DOE Joint Genome Institute (JGI-PGF)"/>
            <person name="Walter F."/>
            <person name="Albersmeier A."/>
            <person name="Kalinowski J."/>
            <person name="Ruckert C."/>
        </authorList>
    </citation>
    <scope>NUCLEOTIDE SEQUENCE</scope>
    <source>
        <strain evidence="5">VKM B-2935</strain>
    </source>
</reference>
<organism evidence="5 6">
    <name type="scientific">Pseudomonas turukhanskensis</name>
    <dbReference type="NCBI Taxonomy" id="1806536"/>
    <lineage>
        <taxon>Bacteria</taxon>
        <taxon>Pseudomonadati</taxon>
        <taxon>Pseudomonadota</taxon>
        <taxon>Gammaproteobacteria</taxon>
        <taxon>Pseudomonadales</taxon>
        <taxon>Pseudomonadaceae</taxon>
        <taxon>Pseudomonas</taxon>
    </lineage>
</organism>
<dbReference type="Pfam" id="PF02685">
    <property type="entry name" value="Glucokinase"/>
    <property type="match status" value="1"/>
</dbReference>
<dbReference type="EMBL" id="BSFN01000003">
    <property type="protein sequence ID" value="GLK88626.1"/>
    <property type="molecule type" value="Genomic_DNA"/>
</dbReference>
<keyword evidence="2 3" id="KW-0418">Kinase</keyword>
<keyword evidence="3" id="KW-0324">Glycolysis</keyword>
<evidence type="ECO:0000256" key="1">
    <source>
        <dbReference type="ARBA" id="ARBA00022679"/>
    </source>
</evidence>
<proteinExistence type="inferred from homology"/>
<evidence type="ECO:0000256" key="3">
    <source>
        <dbReference type="HAMAP-Rule" id="MF_00524"/>
    </source>
</evidence>
<dbReference type="Gene3D" id="3.30.420.40">
    <property type="match status" value="1"/>
</dbReference>
<dbReference type="Gene3D" id="3.40.367.20">
    <property type="match status" value="1"/>
</dbReference>
<dbReference type="EC" id="2.7.1.2" evidence="3"/>
<dbReference type="GO" id="GO:0004340">
    <property type="term" value="F:glucokinase activity"/>
    <property type="evidence" value="ECO:0007669"/>
    <property type="project" value="UniProtKB-UniRule"/>
</dbReference>
<reference evidence="5" key="2">
    <citation type="submission" date="2023-01" db="EMBL/GenBank/DDBJ databases">
        <authorList>
            <person name="Sun Q."/>
            <person name="Evtushenko L."/>
        </authorList>
    </citation>
    <scope>NUCLEOTIDE SEQUENCE</scope>
    <source>
        <strain evidence="5">VKM B-2935</strain>
    </source>
</reference>
<gene>
    <name evidence="3 5" type="primary">glk</name>
    <name evidence="5" type="ORF">GCM10017655_16880</name>
</gene>
<protein>
    <recommendedName>
        <fullName evidence="3">Glucokinase</fullName>
        <ecNumber evidence="3">2.7.1.2</ecNumber>
    </recommendedName>
    <alternativeName>
        <fullName evidence="3">Glucose kinase</fullName>
    </alternativeName>
</protein>
<dbReference type="GO" id="GO:0006096">
    <property type="term" value="P:glycolytic process"/>
    <property type="evidence" value="ECO:0007669"/>
    <property type="project" value="UniProtKB-UniRule"/>
</dbReference>
<dbReference type="RefSeq" id="WP_271194829.1">
    <property type="nucleotide sequence ID" value="NZ_BSFN01000003.1"/>
</dbReference>
<dbReference type="NCBIfam" id="NF001415">
    <property type="entry name" value="PRK00292.1-2"/>
    <property type="match status" value="1"/>
</dbReference>
<dbReference type="AlphaFoldDB" id="A0A9W6K5H3"/>
<dbReference type="CDD" id="cd24008">
    <property type="entry name" value="ASKHA_NBD_GLK"/>
    <property type="match status" value="1"/>
</dbReference>
<evidence type="ECO:0000256" key="4">
    <source>
        <dbReference type="RuleBase" id="RU004046"/>
    </source>
</evidence>
<dbReference type="HAMAP" id="MF_00524">
    <property type="entry name" value="Glucokinase"/>
    <property type="match status" value="1"/>
</dbReference>
<dbReference type="SUPFAM" id="SSF53067">
    <property type="entry name" value="Actin-like ATPase domain"/>
    <property type="match status" value="1"/>
</dbReference>
<dbReference type="InterPro" id="IPR043129">
    <property type="entry name" value="ATPase_NBD"/>
</dbReference>
<evidence type="ECO:0000256" key="2">
    <source>
        <dbReference type="ARBA" id="ARBA00022777"/>
    </source>
</evidence>